<reference evidence="3 4" key="2">
    <citation type="journal article" date="2019" name="G3 (Bethesda)">
        <title>Hybrid Assembly of the Genome of the Entomopathogenic Nematode Steinernema carpocapsae Identifies the X-Chromosome.</title>
        <authorList>
            <person name="Serra L."/>
            <person name="Macchietto M."/>
            <person name="Macias-Munoz A."/>
            <person name="McGill C.J."/>
            <person name="Rodriguez I.M."/>
            <person name="Rodriguez B."/>
            <person name="Murad R."/>
            <person name="Mortazavi A."/>
        </authorList>
    </citation>
    <scope>NUCLEOTIDE SEQUENCE [LARGE SCALE GENOMIC DNA]</scope>
    <source>
        <strain evidence="3 4">ALL</strain>
    </source>
</reference>
<gene>
    <name evidence="3" type="ORF">L596_013712</name>
</gene>
<dbReference type="SUPFAM" id="SSF57567">
    <property type="entry name" value="Serine protease inhibitors"/>
    <property type="match status" value="1"/>
</dbReference>
<feature type="signal peptide" evidence="2">
    <location>
        <begin position="1"/>
        <end position="22"/>
    </location>
</feature>
<proteinExistence type="predicted"/>
<evidence type="ECO:0000313" key="4">
    <source>
        <dbReference type="Proteomes" id="UP000298663"/>
    </source>
</evidence>
<dbReference type="EMBL" id="AZBU02000003">
    <property type="protein sequence ID" value="TKR89643.1"/>
    <property type="molecule type" value="Genomic_DNA"/>
</dbReference>
<sequence length="83" mass="8867">MNLPQQTCCVVLLAVLFQLCFSASINKCGPNAIIYPTTPCDTFCDGMIAPCSYVFDKCGCVGGYVRDNQGNCISAGNCPDESR</sequence>
<keyword evidence="1" id="KW-0646">Protease inhibitor</keyword>
<protein>
    <recommendedName>
        <fullName evidence="5">TIL domain-containing protein</fullName>
    </recommendedName>
</protein>
<evidence type="ECO:0000313" key="3">
    <source>
        <dbReference type="EMBL" id="TKR89643.1"/>
    </source>
</evidence>
<dbReference type="AlphaFoldDB" id="A0A4U5P208"/>
<organism evidence="3 4">
    <name type="scientific">Steinernema carpocapsae</name>
    <name type="common">Entomopathogenic nematode</name>
    <dbReference type="NCBI Taxonomy" id="34508"/>
    <lineage>
        <taxon>Eukaryota</taxon>
        <taxon>Metazoa</taxon>
        <taxon>Ecdysozoa</taxon>
        <taxon>Nematoda</taxon>
        <taxon>Chromadorea</taxon>
        <taxon>Rhabditida</taxon>
        <taxon>Tylenchina</taxon>
        <taxon>Panagrolaimomorpha</taxon>
        <taxon>Strongyloidoidea</taxon>
        <taxon>Steinernematidae</taxon>
        <taxon>Steinernema</taxon>
    </lineage>
</organism>
<dbReference type="GO" id="GO:0004867">
    <property type="term" value="F:serine-type endopeptidase inhibitor activity"/>
    <property type="evidence" value="ECO:0007669"/>
    <property type="project" value="UniProtKB-KW"/>
</dbReference>
<name>A0A4U5P208_STECR</name>
<keyword evidence="2" id="KW-0732">Signal</keyword>
<comment type="caution">
    <text evidence="3">The sequence shown here is derived from an EMBL/GenBank/DDBJ whole genome shotgun (WGS) entry which is preliminary data.</text>
</comment>
<accession>A0A4U5P208</accession>
<keyword evidence="4" id="KW-1185">Reference proteome</keyword>
<dbReference type="Proteomes" id="UP000298663">
    <property type="component" value="Unassembled WGS sequence"/>
</dbReference>
<evidence type="ECO:0000256" key="1">
    <source>
        <dbReference type="ARBA" id="ARBA00022900"/>
    </source>
</evidence>
<keyword evidence="1" id="KW-0722">Serine protease inhibitor</keyword>
<dbReference type="Gene3D" id="2.10.25.10">
    <property type="entry name" value="Laminin"/>
    <property type="match status" value="1"/>
</dbReference>
<evidence type="ECO:0008006" key="5">
    <source>
        <dbReference type="Google" id="ProtNLM"/>
    </source>
</evidence>
<evidence type="ECO:0000256" key="2">
    <source>
        <dbReference type="SAM" id="SignalP"/>
    </source>
</evidence>
<dbReference type="OrthoDB" id="671595at2759"/>
<reference evidence="3 4" key="1">
    <citation type="journal article" date="2015" name="Genome Biol.">
        <title>Comparative genomics of Steinernema reveals deeply conserved gene regulatory networks.</title>
        <authorList>
            <person name="Dillman A.R."/>
            <person name="Macchietto M."/>
            <person name="Porter C.F."/>
            <person name="Rogers A."/>
            <person name="Williams B."/>
            <person name="Antoshechkin I."/>
            <person name="Lee M.M."/>
            <person name="Goodwin Z."/>
            <person name="Lu X."/>
            <person name="Lewis E.E."/>
            <person name="Goodrich-Blair H."/>
            <person name="Stock S.P."/>
            <person name="Adams B.J."/>
            <person name="Sternberg P.W."/>
            <person name="Mortazavi A."/>
        </authorList>
    </citation>
    <scope>NUCLEOTIDE SEQUENCE [LARGE SCALE GENOMIC DNA]</scope>
    <source>
        <strain evidence="3 4">ALL</strain>
    </source>
</reference>
<feature type="chain" id="PRO_5020787106" description="TIL domain-containing protein" evidence="2">
    <location>
        <begin position="23"/>
        <end position="83"/>
    </location>
</feature>
<dbReference type="InterPro" id="IPR036084">
    <property type="entry name" value="Ser_inhib-like_sf"/>
</dbReference>